<dbReference type="SMART" id="SM01351">
    <property type="entry name" value="Aspzincin_M35"/>
    <property type="match status" value="1"/>
</dbReference>
<evidence type="ECO:0000259" key="9">
    <source>
        <dbReference type="SMART" id="SM01351"/>
    </source>
</evidence>
<dbReference type="KEGG" id="yrh:AABB31_14930"/>
<dbReference type="GO" id="GO:0004222">
    <property type="term" value="F:metalloendopeptidase activity"/>
    <property type="evidence" value="ECO:0007669"/>
    <property type="project" value="InterPro"/>
</dbReference>
<keyword evidence="6" id="KW-0862">Zinc</keyword>
<dbReference type="SUPFAM" id="SSF55486">
    <property type="entry name" value="Metalloproteases ('zincins'), catalytic domain"/>
    <property type="match status" value="1"/>
</dbReference>
<evidence type="ECO:0000256" key="8">
    <source>
        <dbReference type="SAM" id="SignalP"/>
    </source>
</evidence>
<dbReference type="Gene3D" id="3.40.390.10">
    <property type="entry name" value="Collagenase (Catalytic Domain)"/>
    <property type="match status" value="1"/>
</dbReference>
<reference evidence="11" key="1">
    <citation type="submission" date="2024-04" db="EMBL/GenBank/DDBJ databases">
        <title>Phylogenomic analyses of a clade within the roseobacter group suggest taxonomic reassignments of species of the genera Aestuariivita, Citreicella, Loktanella, Nautella, Pelagibaca, Ruegeria, Thalassobius, Thiobacimonas and Tropicibacter, and the proposal o.</title>
        <authorList>
            <person name="Jeon C.O."/>
        </authorList>
    </citation>
    <scope>NUCLEOTIDE SEQUENCE [LARGE SCALE GENOMIC DNA]</scope>
    <source>
        <strain evidence="11">SS1-5</strain>
    </source>
</reference>
<sequence length="214" mass="23755">MTRLAIILILSLAGSPGAAQTMIGCHKDQARIAVQALRDAKRLTLEAATNLGDSPEYTRWFGAYSRPHAEKVRANFKSVLRAIRTGAVAIQCDALGDDGCGDDAYAWVYPGEPYRLHICPAFFDLPTMRDFQPAARASKNGTREGTVIHELSHFNRVARTDDHCYSRPDCERMAAENAAKAVDNADSYQYFAEDIAYFSRQLIRSKPVPTDRPD</sequence>
<feature type="chain" id="PRO_5045037174" evidence="8">
    <location>
        <begin position="20"/>
        <end position="214"/>
    </location>
</feature>
<keyword evidence="3" id="KW-0645">Protease</keyword>
<dbReference type="InterPro" id="IPR029463">
    <property type="entry name" value="Lys_MEP"/>
</dbReference>
<dbReference type="PANTHER" id="PTHR37016:SF3">
    <property type="entry name" value="NEUTRAL PROTEASE 2-RELATED"/>
    <property type="match status" value="1"/>
</dbReference>
<comment type="cofactor">
    <cofactor evidence="1">
        <name>Zn(2+)</name>
        <dbReference type="ChEBI" id="CHEBI:29105"/>
    </cofactor>
</comment>
<organism evidence="10 11">
    <name type="scientific">Yoonia rhodophyticola</name>
    <dbReference type="NCBI Taxonomy" id="3137370"/>
    <lineage>
        <taxon>Bacteria</taxon>
        <taxon>Pseudomonadati</taxon>
        <taxon>Pseudomonadota</taxon>
        <taxon>Alphaproteobacteria</taxon>
        <taxon>Rhodobacterales</taxon>
        <taxon>Paracoccaceae</taxon>
        <taxon>Yoonia</taxon>
    </lineage>
</organism>
<keyword evidence="8" id="KW-0732">Signal</keyword>
<dbReference type="PROSITE" id="PS51257">
    <property type="entry name" value="PROKAR_LIPOPROTEIN"/>
    <property type="match status" value="1"/>
</dbReference>
<dbReference type="InterPro" id="IPR050414">
    <property type="entry name" value="Fungal_M35_metalloproteases"/>
</dbReference>
<evidence type="ECO:0000313" key="11">
    <source>
        <dbReference type="Proteomes" id="UP001470809"/>
    </source>
</evidence>
<keyword evidence="11" id="KW-1185">Reference proteome</keyword>
<reference evidence="10 11" key="2">
    <citation type="submission" date="2024-08" db="EMBL/GenBank/DDBJ databases">
        <title>Phylogenomic analyses of a clade within the roseobacter group suggest taxonomic reassignments of species of the genera Aestuariivita, Citreicella, Loktanella, Nautella, Pelagibaca, Ruegeria, Thalassobius, Thiobacimonas and Tropicibacter, and the proposal o.</title>
        <authorList>
            <person name="Jeon C.O."/>
        </authorList>
    </citation>
    <scope>NUCLEOTIDE SEQUENCE [LARGE SCALE GENOMIC DNA]</scope>
    <source>
        <strain evidence="10 11">SS1-5</strain>
    </source>
</reference>
<keyword evidence="5 10" id="KW-0378">Hydrolase</keyword>
<evidence type="ECO:0000256" key="4">
    <source>
        <dbReference type="ARBA" id="ARBA00022723"/>
    </source>
</evidence>
<feature type="domain" description="Lysine-specific metallo-endopeptidase" evidence="9">
    <location>
        <begin position="49"/>
        <end position="193"/>
    </location>
</feature>
<dbReference type="Pfam" id="PF14521">
    <property type="entry name" value="Aspzincin_M35"/>
    <property type="match status" value="1"/>
</dbReference>
<dbReference type="AlphaFoldDB" id="A0AAN0NHP4"/>
<dbReference type="RefSeq" id="WP_373635462.1">
    <property type="nucleotide sequence ID" value="NZ_CP151767.2"/>
</dbReference>
<dbReference type="GO" id="GO:0046872">
    <property type="term" value="F:metal ion binding"/>
    <property type="evidence" value="ECO:0007669"/>
    <property type="project" value="UniProtKB-KW"/>
</dbReference>
<dbReference type="EC" id="3.4.24.-" evidence="10"/>
<dbReference type="GO" id="GO:0006508">
    <property type="term" value="P:proteolysis"/>
    <property type="evidence" value="ECO:0007669"/>
    <property type="project" value="UniProtKB-KW"/>
</dbReference>
<comment type="similarity">
    <text evidence="2">Belongs to the peptidase M35 family.</text>
</comment>
<name>A0AAN0NHP4_9RHOB</name>
<dbReference type="EMBL" id="CP151767">
    <property type="protein sequence ID" value="WZU66347.2"/>
    <property type="molecule type" value="Genomic_DNA"/>
</dbReference>
<proteinExistence type="inferred from homology"/>
<keyword evidence="4" id="KW-0479">Metal-binding</keyword>
<evidence type="ECO:0000313" key="10">
    <source>
        <dbReference type="EMBL" id="WZU66347.2"/>
    </source>
</evidence>
<evidence type="ECO:0000256" key="6">
    <source>
        <dbReference type="ARBA" id="ARBA00022833"/>
    </source>
</evidence>
<protein>
    <submittedName>
        <fullName evidence="10">M35 family metallo-endopeptidase</fullName>
        <ecNumber evidence="10">3.4.24.-</ecNumber>
    </submittedName>
</protein>
<evidence type="ECO:0000256" key="1">
    <source>
        <dbReference type="ARBA" id="ARBA00001947"/>
    </source>
</evidence>
<dbReference type="Proteomes" id="UP001470809">
    <property type="component" value="Chromosome"/>
</dbReference>
<keyword evidence="7" id="KW-0482">Metalloprotease</keyword>
<accession>A0AAN0NHP4</accession>
<evidence type="ECO:0000256" key="3">
    <source>
        <dbReference type="ARBA" id="ARBA00022670"/>
    </source>
</evidence>
<evidence type="ECO:0000256" key="7">
    <source>
        <dbReference type="ARBA" id="ARBA00023049"/>
    </source>
</evidence>
<evidence type="ECO:0000256" key="2">
    <source>
        <dbReference type="ARBA" id="ARBA00010279"/>
    </source>
</evidence>
<dbReference type="CDD" id="cd11006">
    <property type="entry name" value="M35_peptidyl-Lys_like"/>
    <property type="match status" value="1"/>
</dbReference>
<dbReference type="InterPro" id="IPR034106">
    <property type="entry name" value="M35_peptidyl-Lys-like"/>
</dbReference>
<dbReference type="PANTHER" id="PTHR37016">
    <property type="match status" value="1"/>
</dbReference>
<feature type="signal peptide" evidence="8">
    <location>
        <begin position="1"/>
        <end position="19"/>
    </location>
</feature>
<evidence type="ECO:0000256" key="5">
    <source>
        <dbReference type="ARBA" id="ARBA00022801"/>
    </source>
</evidence>
<gene>
    <name evidence="10" type="ORF">AABB31_14930</name>
</gene>
<dbReference type="InterPro" id="IPR024079">
    <property type="entry name" value="MetalloPept_cat_dom_sf"/>
</dbReference>